<organism evidence="1 2">
    <name type="scientific">Cotton chlorotic spot virus</name>
    <dbReference type="NCBI Taxonomy" id="1396815"/>
    <lineage>
        <taxon>Viruses</taxon>
        <taxon>Monodnaviria</taxon>
        <taxon>Shotokuvirae</taxon>
        <taxon>Cressdnaviricota</taxon>
        <taxon>Repensiviricetes</taxon>
        <taxon>Geplafuvirales</taxon>
        <taxon>Geminiviridae</taxon>
        <taxon>Begomovirus</taxon>
        <taxon>Begomovirus gossypimaculae</taxon>
    </lineage>
</organism>
<keyword evidence="2" id="KW-1185">Reference proteome</keyword>
<reference evidence="1 2" key="1">
    <citation type="journal article" date="2013" name="Genome Announc.">
        <title>Complete sequence of a new bipartite begomovirus infecting cotton plants in Brazil.</title>
        <authorList>
            <person name="de Almeida M.M."/>
            <person name="Jain S."/>
            <person name="Barroso P.A."/>
            <person name="Hoffmann L.V."/>
            <person name="de Lucena M.G."/>
            <person name="Resende Rde O."/>
            <person name="Inoue-Nagata A.K."/>
        </authorList>
    </citation>
    <scope>NUCLEOTIDE SEQUENCE [LARGE SCALE GENOMIC DNA]</scope>
    <source>
        <strain evidence="1">Brazil:CampinaGrandeB012:2009</strain>
    </source>
</reference>
<sequence length="121" mass="13894">MKFFKCFKIYSGESSNRHTSGWPERNTVTETHISTVLSNYQESQTSRMLGFSTLLTPEGLPVFTQTYNRPKTPMPSKITSPKEVIFVNPDNTNHMGVPRPIKMTSTETLSIRELRRRLLTL</sequence>
<dbReference type="Proteomes" id="UP000235131">
    <property type="component" value="Genome"/>
</dbReference>
<proteinExistence type="predicted"/>
<name>T2AZ97_9GEMI</name>
<dbReference type="RefSeq" id="YP_009507989.1">
    <property type="nucleotide sequence ID" value="NC_038794.1"/>
</dbReference>
<evidence type="ECO:0000313" key="1">
    <source>
        <dbReference type="EMBL" id="AGV02079.1"/>
    </source>
</evidence>
<dbReference type="EMBL" id="KF358470">
    <property type="protein sequence ID" value="AGV02079.1"/>
    <property type="molecule type" value="Genomic_DNA"/>
</dbReference>
<accession>T2AZ97</accession>
<gene>
    <name evidence="1" type="primary">AC1</name>
</gene>
<evidence type="ECO:0000313" key="2">
    <source>
        <dbReference type="Proteomes" id="UP000235131"/>
    </source>
</evidence>
<dbReference type="GeneID" id="37619198"/>
<protein>
    <submittedName>
        <fullName evidence="1">Putative AC4</fullName>
    </submittedName>
</protein>